<dbReference type="Proteomes" id="UP000008467">
    <property type="component" value="Chromosome"/>
</dbReference>
<evidence type="ECO:0000256" key="1">
    <source>
        <dbReference type="ARBA" id="ARBA00005417"/>
    </source>
</evidence>
<keyword evidence="6" id="KW-0378">Hydrolase</keyword>
<dbReference type="Pfam" id="PF00005">
    <property type="entry name" value="ABC_tran"/>
    <property type="match status" value="1"/>
</dbReference>
<dbReference type="HOGENOM" id="CLU_000604_1_2_9"/>
<organism evidence="6 7">
    <name type="scientific">Cellulosilyticum lentocellum (strain ATCC 49066 / DSM 5427 / NCIMB 11756 / RHM5)</name>
    <name type="common">Clostridium lentocellum</name>
    <dbReference type="NCBI Taxonomy" id="642492"/>
    <lineage>
        <taxon>Bacteria</taxon>
        <taxon>Bacillati</taxon>
        <taxon>Bacillota</taxon>
        <taxon>Clostridia</taxon>
        <taxon>Lachnospirales</taxon>
        <taxon>Cellulosilyticaceae</taxon>
        <taxon>Cellulosilyticum</taxon>
    </lineage>
</organism>
<keyword evidence="2" id="KW-0813">Transport</keyword>
<feature type="domain" description="ABC transporter" evidence="5">
    <location>
        <begin position="30"/>
        <end position="261"/>
    </location>
</feature>
<dbReference type="eggNOG" id="COG4555">
    <property type="taxonomic scope" value="Bacteria"/>
</dbReference>
<sequence length="272" mass="30751">MEQVSVIQVTHLSKVFTRTVKEEEEEKKSIKSLGKLKTKTEDFLAVNDINFSAYQGEVYGILGPNGAGKTTLLRMLGGILTPTLGAIKVMEYDYETQRELAKKKIGYLSGNTKLYGRLSPRELFRTFGELYEMSKEEIENAINEVTNIMNLHSFLDNRIENLSTGQTQRVSIARCLLHSPEVYIFDEPTLGLDVLSSKDIIEFMKGERAKGKTVLYSTHYMEEAETLCDRILMLHEGQIIAEGTPDTLKQQTDASNLRDVFIHFAKERGVLA</sequence>
<dbReference type="SUPFAM" id="SSF52540">
    <property type="entry name" value="P-loop containing nucleoside triphosphate hydrolases"/>
    <property type="match status" value="1"/>
</dbReference>
<evidence type="ECO:0000313" key="7">
    <source>
        <dbReference type="Proteomes" id="UP000008467"/>
    </source>
</evidence>
<dbReference type="RefSeq" id="WP_013655130.1">
    <property type="nucleotide sequence ID" value="NC_015275.1"/>
</dbReference>
<dbReference type="Gene3D" id="3.40.50.300">
    <property type="entry name" value="P-loop containing nucleotide triphosphate hydrolases"/>
    <property type="match status" value="1"/>
</dbReference>
<dbReference type="EC" id="3.6.3.28" evidence="6"/>
<evidence type="ECO:0000256" key="3">
    <source>
        <dbReference type="ARBA" id="ARBA00022741"/>
    </source>
</evidence>
<dbReference type="PROSITE" id="PS50893">
    <property type="entry name" value="ABC_TRANSPORTER_2"/>
    <property type="match status" value="1"/>
</dbReference>
<comment type="similarity">
    <text evidence="1">Belongs to the ABC transporter superfamily.</text>
</comment>
<evidence type="ECO:0000313" key="6">
    <source>
        <dbReference type="EMBL" id="ADZ81829.1"/>
    </source>
</evidence>
<keyword evidence="4" id="KW-0067">ATP-binding</keyword>
<dbReference type="STRING" id="642492.Clole_0069"/>
<accession>F2JGD4</accession>
<dbReference type="InterPro" id="IPR003439">
    <property type="entry name" value="ABC_transporter-like_ATP-bd"/>
</dbReference>
<dbReference type="GO" id="GO:0005524">
    <property type="term" value="F:ATP binding"/>
    <property type="evidence" value="ECO:0007669"/>
    <property type="project" value="UniProtKB-KW"/>
</dbReference>
<reference evidence="6 7" key="1">
    <citation type="journal article" date="2011" name="J. Bacteriol.">
        <title>Complete genome sequence of the cellulose-degrading bacterium Cellulosilyticum lentocellum.</title>
        <authorList>
            <consortium name="US DOE Joint Genome Institute"/>
            <person name="Miller D.A."/>
            <person name="Suen G."/>
            <person name="Bruce D."/>
            <person name="Copeland A."/>
            <person name="Cheng J.F."/>
            <person name="Detter C."/>
            <person name="Goodwin L.A."/>
            <person name="Han C.S."/>
            <person name="Hauser L.J."/>
            <person name="Land M.L."/>
            <person name="Lapidus A."/>
            <person name="Lucas S."/>
            <person name="Meincke L."/>
            <person name="Pitluck S."/>
            <person name="Tapia R."/>
            <person name="Teshima H."/>
            <person name="Woyke T."/>
            <person name="Fox B.G."/>
            <person name="Angert E.R."/>
            <person name="Currie C.R."/>
        </authorList>
    </citation>
    <scope>NUCLEOTIDE SEQUENCE [LARGE SCALE GENOMIC DNA]</scope>
    <source>
        <strain evidence="7">ATCC 49066 / DSM 5427 / NCIMB 11756 / RHM5</strain>
    </source>
</reference>
<dbReference type="InterPro" id="IPR027417">
    <property type="entry name" value="P-loop_NTPase"/>
</dbReference>
<keyword evidence="7" id="KW-1185">Reference proteome</keyword>
<gene>
    <name evidence="6" type="ordered locus">Clole_0069</name>
</gene>
<dbReference type="InterPro" id="IPR050763">
    <property type="entry name" value="ABC_transporter_ATP-binding"/>
</dbReference>
<proteinExistence type="inferred from homology"/>
<protein>
    <submittedName>
        <fullName evidence="6">Phosphonate-transporting ATPase</fullName>
        <ecNumber evidence="6">3.6.3.28</ecNumber>
    </submittedName>
</protein>
<dbReference type="KEGG" id="cle:Clole_0069"/>
<dbReference type="GO" id="GO:0016887">
    <property type="term" value="F:ATP hydrolysis activity"/>
    <property type="evidence" value="ECO:0007669"/>
    <property type="project" value="InterPro"/>
</dbReference>
<dbReference type="AlphaFoldDB" id="F2JGD4"/>
<evidence type="ECO:0000256" key="4">
    <source>
        <dbReference type="ARBA" id="ARBA00022840"/>
    </source>
</evidence>
<dbReference type="EMBL" id="CP002582">
    <property type="protein sequence ID" value="ADZ81829.1"/>
    <property type="molecule type" value="Genomic_DNA"/>
</dbReference>
<evidence type="ECO:0000256" key="2">
    <source>
        <dbReference type="ARBA" id="ARBA00022448"/>
    </source>
</evidence>
<keyword evidence="3" id="KW-0547">Nucleotide-binding</keyword>
<dbReference type="PANTHER" id="PTHR42711">
    <property type="entry name" value="ABC TRANSPORTER ATP-BINDING PROTEIN"/>
    <property type="match status" value="1"/>
</dbReference>
<dbReference type="SMART" id="SM00382">
    <property type="entry name" value="AAA"/>
    <property type="match status" value="1"/>
</dbReference>
<dbReference type="PANTHER" id="PTHR42711:SF5">
    <property type="entry name" value="ABC TRANSPORTER ATP-BINDING PROTEIN NATA"/>
    <property type="match status" value="1"/>
</dbReference>
<name>F2JGD4_CELLD</name>
<dbReference type="InterPro" id="IPR003593">
    <property type="entry name" value="AAA+_ATPase"/>
</dbReference>
<evidence type="ECO:0000259" key="5">
    <source>
        <dbReference type="PROSITE" id="PS50893"/>
    </source>
</evidence>